<dbReference type="Proteomes" id="UP000827889">
    <property type="component" value="Chromosome 2"/>
</dbReference>
<name>A0ABM3H2B9_9MYRT</name>
<reference evidence="3" key="2">
    <citation type="submission" date="2025-08" db="UniProtKB">
        <authorList>
            <consortium name="RefSeq"/>
        </authorList>
    </citation>
    <scope>IDENTIFICATION</scope>
    <source>
        <tissue evidence="3">Leaf</tissue>
    </source>
</reference>
<evidence type="ECO:0000259" key="1">
    <source>
        <dbReference type="SMART" id="SM00579"/>
    </source>
</evidence>
<protein>
    <submittedName>
        <fullName evidence="3">Uncharacterized protein LOC125313876</fullName>
    </submittedName>
</protein>
<evidence type="ECO:0000313" key="2">
    <source>
        <dbReference type="Proteomes" id="UP000827889"/>
    </source>
</evidence>
<dbReference type="SMART" id="SM00579">
    <property type="entry name" value="FBD"/>
    <property type="match status" value="1"/>
</dbReference>
<evidence type="ECO:0000313" key="3">
    <source>
        <dbReference type="RefSeq" id="XP_048130737.1"/>
    </source>
</evidence>
<proteinExistence type="predicted"/>
<gene>
    <name evidence="3" type="primary">LOC125313876</name>
</gene>
<organism evidence="2 3">
    <name type="scientific">Rhodamnia argentea</name>
    <dbReference type="NCBI Taxonomy" id="178133"/>
    <lineage>
        <taxon>Eukaryota</taxon>
        <taxon>Viridiplantae</taxon>
        <taxon>Streptophyta</taxon>
        <taxon>Embryophyta</taxon>
        <taxon>Tracheophyta</taxon>
        <taxon>Spermatophyta</taxon>
        <taxon>Magnoliopsida</taxon>
        <taxon>eudicotyledons</taxon>
        <taxon>Gunneridae</taxon>
        <taxon>Pentapetalae</taxon>
        <taxon>rosids</taxon>
        <taxon>malvids</taxon>
        <taxon>Myrtales</taxon>
        <taxon>Myrtaceae</taxon>
        <taxon>Myrtoideae</taxon>
        <taxon>Myrteae</taxon>
        <taxon>Australasian group</taxon>
        <taxon>Rhodamnia</taxon>
    </lineage>
</organism>
<accession>A0ABM3H2B9</accession>
<keyword evidence="2" id="KW-1185">Reference proteome</keyword>
<sequence>MNSLKSVTVGFSNDIANKRGPDNANSSNLHKLFQNLPKIQSLKLENYSLKNRAKDQQTTRIGTMADFWEDHRACCLEQAQVVSMGSISGSELELELMKFMLTSPPKLQTMTIRPNSTCEEGKLLRELLRSQRASTQAEVIFT</sequence>
<feature type="domain" description="FBD" evidence="1">
    <location>
        <begin position="74"/>
        <end position="142"/>
    </location>
</feature>
<dbReference type="GeneID" id="125313876"/>
<dbReference type="InterPro" id="IPR006566">
    <property type="entry name" value="FBD"/>
</dbReference>
<reference evidence="2" key="1">
    <citation type="submission" date="2025-05" db="UniProtKB">
        <authorList>
            <consortium name="RefSeq"/>
        </authorList>
    </citation>
    <scope>NUCLEOTIDE SEQUENCE [LARGE SCALE GENOMIC DNA]</scope>
</reference>
<dbReference type="RefSeq" id="XP_048130737.1">
    <property type="nucleotide sequence ID" value="XM_048274780.1"/>
</dbReference>